<feature type="transmembrane region" description="Helical" evidence="1">
    <location>
        <begin position="242"/>
        <end position="264"/>
    </location>
</feature>
<proteinExistence type="predicted"/>
<dbReference type="EMBL" id="VKHT01000447">
    <property type="protein sequence ID" value="MBB0245293.1"/>
    <property type="molecule type" value="Genomic_DNA"/>
</dbReference>
<keyword evidence="1" id="KW-0812">Transmembrane</keyword>
<feature type="transmembrane region" description="Helical" evidence="1">
    <location>
        <begin position="79"/>
        <end position="97"/>
    </location>
</feature>
<feature type="transmembrane region" description="Helical" evidence="1">
    <location>
        <begin position="34"/>
        <end position="67"/>
    </location>
</feature>
<dbReference type="AlphaFoldDB" id="A0A7W3Y288"/>
<feature type="transmembrane region" description="Helical" evidence="1">
    <location>
        <begin position="133"/>
        <end position="152"/>
    </location>
</feature>
<evidence type="ECO:0000313" key="2">
    <source>
        <dbReference type="EMBL" id="MBB0245293.1"/>
    </source>
</evidence>
<evidence type="ECO:0000313" key="3">
    <source>
        <dbReference type="Proteomes" id="UP000538929"/>
    </source>
</evidence>
<comment type="caution">
    <text evidence="2">The sequence shown here is derived from an EMBL/GenBank/DDBJ whole genome shotgun (WGS) entry which is preliminary data.</text>
</comment>
<feature type="transmembrane region" description="Helical" evidence="1">
    <location>
        <begin position="158"/>
        <end position="178"/>
    </location>
</feature>
<feature type="transmembrane region" description="Helical" evidence="1">
    <location>
        <begin position="214"/>
        <end position="235"/>
    </location>
</feature>
<sequence>MGAGPAPAGATAPSAHRTGSPIIPPGPKPAVLTAVLAALVAVLAPVGQWALLPALVVLQVVTAAGWFRLNGMWPARQGIALAFAGGLAADAAVLLVAPRYAVPALLGVLGVWFLLVLVLRLRHRGGADERLDALTAGAASTLLTISTAGLLAATAVHAGAVTAVAAGVAIAAPVRGVLTVRVVGPVVAVLAAAALGAVLGSGPGAGVISSVESLPAAGAATAGAVCALLGLRVASYDWPSRFVHFTAGVALPLTVSAPVAYAVARWFAA</sequence>
<reference evidence="3" key="1">
    <citation type="submission" date="2019-10" db="EMBL/GenBank/DDBJ databases">
        <title>Streptomyces sp. nov., a novel actinobacterium isolated from alkaline environment.</title>
        <authorList>
            <person name="Golinska P."/>
        </authorList>
    </citation>
    <scope>NUCLEOTIDE SEQUENCE [LARGE SCALE GENOMIC DNA]</scope>
    <source>
        <strain evidence="3">DSM 42118</strain>
    </source>
</reference>
<gene>
    <name evidence="2" type="ORF">FNQ90_14575</name>
</gene>
<keyword evidence="1" id="KW-1133">Transmembrane helix</keyword>
<protein>
    <submittedName>
        <fullName evidence="2">Uncharacterized protein</fullName>
    </submittedName>
</protein>
<organism evidence="2 3">
    <name type="scientific">Streptomyces alkaliphilus</name>
    <dbReference type="NCBI Taxonomy" id="1472722"/>
    <lineage>
        <taxon>Bacteria</taxon>
        <taxon>Bacillati</taxon>
        <taxon>Actinomycetota</taxon>
        <taxon>Actinomycetes</taxon>
        <taxon>Kitasatosporales</taxon>
        <taxon>Streptomycetaceae</taxon>
        <taxon>Streptomyces</taxon>
    </lineage>
</organism>
<accession>A0A7W3Y288</accession>
<keyword evidence="3" id="KW-1185">Reference proteome</keyword>
<name>A0A7W3Y288_9ACTN</name>
<feature type="transmembrane region" description="Helical" evidence="1">
    <location>
        <begin position="185"/>
        <end position="208"/>
    </location>
</feature>
<evidence type="ECO:0000256" key="1">
    <source>
        <dbReference type="SAM" id="Phobius"/>
    </source>
</evidence>
<feature type="transmembrane region" description="Helical" evidence="1">
    <location>
        <begin position="103"/>
        <end position="121"/>
    </location>
</feature>
<keyword evidence="1" id="KW-0472">Membrane</keyword>
<dbReference type="Proteomes" id="UP000538929">
    <property type="component" value="Unassembled WGS sequence"/>
</dbReference>